<keyword evidence="15" id="KW-1185">Reference proteome</keyword>
<dbReference type="STRING" id="187330.AMS58_13335"/>
<feature type="domain" description="Porin" evidence="13">
    <location>
        <begin position="96"/>
        <end position="394"/>
    </location>
</feature>
<proteinExistence type="predicted"/>
<comment type="subunit">
    <text evidence="2">Homotrimer.</text>
</comment>
<dbReference type="AlphaFoldDB" id="A0A0N1MVN5"/>
<keyword evidence="4" id="KW-1134">Transmembrane beta strand</keyword>
<accession>A0A0N1MVN5</accession>
<dbReference type="RefSeq" id="WP_054453674.1">
    <property type="nucleotide sequence ID" value="NZ_LHPH01000007.1"/>
</dbReference>
<feature type="coiled-coil region" evidence="11">
    <location>
        <begin position="20"/>
        <end position="64"/>
    </location>
</feature>
<dbReference type="PATRIC" id="fig|187330.3.peg.3466"/>
<dbReference type="Gene3D" id="2.40.160.10">
    <property type="entry name" value="Porin"/>
    <property type="match status" value="1"/>
</dbReference>
<evidence type="ECO:0000256" key="2">
    <source>
        <dbReference type="ARBA" id="ARBA00011233"/>
    </source>
</evidence>
<keyword evidence="9" id="KW-0472">Membrane</keyword>
<evidence type="ECO:0000313" key="15">
    <source>
        <dbReference type="Proteomes" id="UP000037848"/>
    </source>
</evidence>
<evidence type="ECO:0000256" key="6">
    <source>
        <dbReference type="ARBA" id="ARBA00022729"/>
    </source>
</evidence>
<comment type="subcellular location">
    <subcellularLocation>
        <location evidence="1">Cell outer membrane</location>
        <topology evidence="1">Multi-pass membrane protein</topology>
    </subcellularLocation>
</comment>
<dbReference type="GO" id="GO:0046930">
    <property type="term" value="C:pore complex"/>
    <property type="evidence" value="ECO:0007669"/>
    <property type="project" value="UniProtKB-KW"/>
</dbReference>
<keyword evidence="6 12" id="KW-0732">Signal</keyword>
<feature type="signal peptide" evidence="12">
    <location>
        <begin position="1"/>
        <end position="20"/>
    </location>
</feature>
<evidence type="ECO:0000256" key="9">
    <source>
        <dbReference type="ARBA" id="ARBA00023136"/>
    </source>
</evidence>
<feature type="chain" id="PRO_5005878388" description="Porin domain-containing protein" evidence="12">
    <location>
        <begin position="21"/>
        <end position="397"/>
    </location>
</feature>
<name>A0A0N1MVN5_9GAMM</name>
<dbReference type="CDD" id="cd00342">
    <property type="entry name" value="gram_neg_porins"/>
    <property type="match status" value="1"/>
</dbReference>
<dbReference type="GO" id="GO:0015288">
    <property type="term" value="F:porin activity"/>
    <property type="evidence" value="ECO:0007669"/>
    <property type="project" value="UniProtKB-KW"/>
</dbReference>
<dbReference type="Proteomes" id="UP000037848">
    <property type="component" value="Unassembled WGS sequence"/>
</dbReference>
<dbReference type="PANTHER" id="PTHR34501:SF9">
    <property type="entry name" value="MAJOR OUTER MEMBRANE PROTEIN P.IA"/>
    <property type="match status" value="1"/>
</dbReference>
<evidence type="ECO:0000256" key="7">
    <source>
        <dbReference type="ARBA" id="ARBA00023065"/>
    </source>
</evidence>
<dbReference type="InterPro" id="IPR023614">
    <property type="entry name" value="Porin_dom_sf"/>
</dbReference>
<dbReference type="SUPFAM" id="SSF56935">
    <property type="entry name" value="Porins"/>
    <property type="match status" value="1"/>
</dbReference>
<reference evidence="14 15" key="1">
    <citation type="submission" date="2015-08" db="EMBL/GenBank/DDBJ databases">
        <title>Draft Genome Sequence of Pseudoalteromonas porphyrae UCD-SED14.</title>
        <authorList>
            <person name="Coil D.A."/>
            <person name="Jospin G."/>
            <person name="Lee R.D."/>
            <person name="Eisen J.A."/>
        </authorList>
    </citation>
    <scope>NUCLEOTIDE SEQUENCE [LARGE SCALE GENOMIC DNA]</scope>
    <source>
        <strain evidence="14 15">UCD-SED14</strain>
    </source>
</reference>
<keyword evidence="3" id="KW-0813">Transport</keyword>
<dbReference type="InterPro" id="IPR050298">
    <property type="entry name" value="Gram-neg_bact_OMP"/>
</dbReference>
<evidence type="ECO:0000313" key="14">
    <source>
        <dbReference type="EMBL" id="KPH63703.1"/>
    </source>
</evidence>
<evidence type="ECO:0000256" key="12">
    <source>
        <dbReference type="SAM" id="SignalP"/>
    </source>
</evidence>
<keyword evidence="7" id="KW-0406">Ion transport</keyword>
<dbReference type="GO" id="GO:0009279">
    <property type="term" value="C:cell outer membrane"/>
    <property type="evidence" value="ECO:0007669"/>
    <property type="project" value="UniProtKB-SubCell"/>
</dbReference>
<evidence type="ECO:0000256" key="5">
    <source>
        <dbReference type="ARBA" id="ARBA00022692"/>
    </source>
</evidence>
<evidence type="ECO:0000256" key="1">
    <source>
        <dbReference type="ARBA" id="ARBA00004571"/>
    </source>
</evidence>
<keyword evidence="11" id="KW-0175">Coiled coil</keyword>
<evidence type="ECO:0000256" key="11">
    <source>
        <dbReference type="SAM" id="Coils"/>
    </source>
</evidence>
<evidence type="ECO:0000256" key="8">
    <source>
        <dbReference type="ARBA" id="ARBA00023114"/>
    </source>
</evidence>
<organism evidence="14 15">
    <name type="scientific">Pseudoalteromonas porphyrae</name>
    <dbReference type="NCBI Taxonomy" id="187330"/>
    <lineage>
        <taxon>Bacteria</taxon>
        <taxon>Pseudomonadati</taxon>
        <taxon>Pseudomonadota</taxon>
        <taxon>Gammaproteobacteria</taxon>
        <taxon>Alteromonadales</taxon>
        <taxon>Pseudoalteromonadaceae</taxon>
        <taxon>Pseudoalteromonas</taxon>
    </lineage>
</organism>
<keyword evidence="10" id="KW-0998">Cell outer membrane</keyword>
<dbReference type="Pfam" id="PF13609">
    <property type="entry name" value="Porin_4"/>
    <property type="match status" value="1"/>
</dbReference>
<protein>
    <recommendedName>
        <fullName evidence="13">Porin domain-containing protein</fullName>
    </recommendedName>
</protein>
<dbReference type="OrthoDB" id="784582at2"/>
<evidence type="ECO:0000256" key="3">
    <source>
        <dbReference type="ARBA" id="ARBA00022448"/>
    </source>
</evidence>
<dbReference type="InterPro" id="IPR033900">
    <property type="entry name" value="Gram_neg_porin_domain"/>
</dbReference>
<comment type="caution">
    <text evidence="14">The sequence shown here is derived from an EMBL/GenBank/DDBJ whole genome shotgun (WGS) entry which is preliminary data.</text>
</comment>
<evidence type="ECO:0000259" key="13">
    <source>
        <dbReference type="Pfam" id="PF13609"/>
    </source>
</evidence>
<sequence>MQIKLICFLLTTSCSFSVYAQDEQQELNNLKLQLNKISAQLAALESLTLQFESISKRIEVLENKKQGSSVASNVAIIPPIPDLQLPISSPEAIKKDVKIYATIRPTLGYIDEDNESQWDVRDALSHVGIKSTVEFNDQWQGILHGEWGVDLSNNGDFGKARQVYVALDSPYGKVGIGKQRPAQYLFIAEYVDIFNHGNSPFAYDPESLFFVNNLLTYQITQGDFTWMLVSQFNGAQGDNKSDLINGGVSYDKNNLHVALTYTNKGIYENEQALGDNNIVAGSVAYSFDSGLYFALGYQAKEYNRDLSLDRDGHTLDVSMAYPLSKNYKVKMGYFDFDDGHQADQTQNYNGANLTLEWLPAENLRLHVEYLYRDFDYLADFSSLSVGFRYDYSQKWSY</sequence>
<keyword evidence="8" id="KW-0626">Porin</keyword>
<gene>
    <name evidence="14" type="ORF">ADS77_07190</name>
</gene>
<evidence type="ECO:0000256" key="4">
    <source>
        <dbReference type="ARBA" id="ARBA00022452"/>
    </source>
</evidence>
<dbReference type="GO" id="GO:0006811">
    <property type="term" value="P:monoatomic ion transport"/>
    <property type="evidence" value="ECO:0007669"/>
    <property type="project" value="UniProtKB-KW"/>
</dbReference>
<dbReference type="PANTHER" id="PTHR34501">
    <property type="entry name" value="PROTEIN YDDL-RELATED"/>
    <property type="match status" value="1"/>
</dbReference>
<evidence type="ECO:0000256" key="10">
    <source>
        <dbReference type="ARBA" id="ARBA00023237"/>
    </source>
</evidence>
<dbReference type="EMBL" id="LHPH01000007">
    <property type="protein sequence ID" value="KPH63703.1"/>
    <property type="molecule type" value="Genomic_DNA"/>
</dbReference>
<keyword evidence="5" id="KW-0812">Transmembrane</keyword>